<organism evidence="2">
    <name type="scientific">Alloyangia sp. H15</name>
    <dbReference type="NCBI Taxonomy" id="3029062"/>
    <lineage>
        <taxon>Bacteria</taxon>
        <taxon>Pseudomonadati</taxon>
        <taxon>Pseudomonadota</taxon>
        <taxon>Alphaproteobacteria</taxon>
        <taxon>Rhodobacterales</taxon>
        <taxon>Roseobacteraceae</taxon>
        <taxon>Alloyangia</taxon>
    </lineage>
</organism>
<sequence length="108" mass="11747">MVDLLWLAHDEACEVELAGLIAGVLDEGLLTEARALKPMLVPRRRELPGDTPVTLTDLASFDALLWRAGHGDSYRRRAAASRQSPEAVAPPIVSSDNISDKLEEETAQ</sequence>
<feature type="region of interest" description="Disordered" evidence="1">
    <location>
        <begin position="76"/>
        <end position="108"/>
    </location>
</feature>
<evidence type="ECO:0000313" key="2">
    <source>
        <dbReference type="EMBL" id="XCC97940.1"/>
    </source>
</evidence>
<dbReference type="AlphaFoldDB" id="A0AAU8ASE7"/>
<accession>A0AAU8ASE7</accession>
<gene>
    <name evidence="2" type="ORF">PVT71_28575</name>
</gene>
<dbReference type="EMBL" id="CP123390">
    <property type="protein sequence ID" value="XCC97940.1"/>
    <property type="molecule type" value="Genomic_DNA"/>
</dbReference>
<evidence type="ECO:0000256" key="1">
    <source>
        <dbReference type="SAM" id="MobiDB-lite"/>
    </source>
</evidence>
<protein>
    <submittedName>
        <fullName evidence="2">Uncharacterized protein</fullName>
    </submittedName>
</protein>
<name>A0AAU8ASE7_9RHOB</name>
<reference evidence="2" key="1">
    <citation type="submission" date="2023-02" db="EMBL/GenBank/DDBJ databases">
        <title>Description and genomic characterization of Salipiger bruguierae sp. nov., isolated from the sediment of mangrove plant Bruguiera sexangula.</title>
        <authorList>
            <person name="Long M."/>
        </authorList>
    </citation>
    <scope>NUCLEOTIDE SEQUENCE</scope>
    <source>
        <strain evidence="2">H15</strain>
        <plasmid evidence="2">unnamed5</plasmid>
    </source>
</reference>
<geneLocation type="plasmid" evidence="2">
    <name>unnamed5</name>
</geneLocation>
<proteinExistence type="predicted"/>
<dbReference type="RefSeq" id="WP_353476817.1">
    <property type="nucleotide sequence ID" value="NZ_CP123390.1"/>
</dbReference>
<keyword evidence="2" id="KW-0614">Plasmid</keyword>